<protein>
    <submittedName>
        <fullName evidence="1">Uncharacterized protein</fullName>
    </submittedName>
</protein>
<proteinExistence type="predicted"/>
<sequence>MRGNEIVGRALYDQSMHLWDRSTGNVVDFTSRFTFAIDSKSRTEFADGLAFFLAPHGSQIPEGSKGGSLGLTNSTNSGLAFVAVEFDTFTNNGLDPGCYHVGIDVDSLVSVHHACVPWVKYSILNGEQLHAQVTFNSTEKNFECCFRSPSDGQLARMGKFRFLSCNGNIFQVSYYFLIEFQFHSSSPRHTNGWYDSKKKEQVMGFGWYRYWPRRNRNGPNGEEDDFQSIDEGFEQSTGPKKYSYGVLTMATNNVSDIKSINTLLDAQFEAKLGNFGLAWIVDHTKGSQTTILAETWDIWPLNVSIHARHVEEELSNREHQIQLMEWV</sequence>
<organism evidence="1 2">
    <name type="scientific">Eucalyptus grandis</name>
    <name type="common">Flooded gum</name>
    <dbReference type="NCBI Taxonomy" id="71139"/>
    <lineage>
        <taxon>Eukaryota</taxon>
        <taxon>Viridiplantae</taxon>
        <taxon>Streptophyta</taxon>
        <taxon>Embryophyta</taxon>
        <taxon>Tracheophyta</taxon>
        <taxon>Spermatophyta</taxon>
        <taxon>Magnoliopsida</taxon>
        <taxon>eudicotyledons</taxon>
        <taxon>Gunneridae</taxon>
        <taxon>Pentapetalae</taxon>
        <taxon>rosids</taxon>
        <taxon>malvids</taxon>
        <taxon>Myrtales</taxon>
        <taxon>Myrtaceae</taxon>
        <taxon>Myrtoideae</taxon>
        <taxon>Eucalypteae</taxon>
        <taxon>Eucalyptus</taxon>
    </lineage>
</organism>
<keyword evidence="2" id="KW-1185">Reference proteome</keyword>
<gene>
    <name evidence="1" type="ORF">EUGRSUZ_G01002</name>
</gene>
<evidence type="ECO:0000313" key="2">
    <source>
        <dbReference type="Proteomes" id="UP000030711"/>
    </source>
</evidence>
<comment type="caution">
    <text evidence="1">The sequence shown here is derived from an EMBL/GenBank/DDBJ whole genome shotgun (WGS) entry which is preliminary data.</text>
</comment>
<accession>A0ACC3K2C2</accession>
<dbReference type="Proteomes" id="UP000030711">
    <property type="component" value="Chromosome 7"/>
</dbReference>
<name>A0ACC3K2C2_EUCGR</name>
<dbReference type="EMBL" id="CM064441">
    <property type="protein sequence ID" value="KAK3420195.1"/>
    <property type="molecule type" value="Genomic_DNA"/>
</dbReference>
<reference evidence="1 2" key="1">
    <citation type="journal article" date="2014" name="Nature">
        <title>The genome of Eucalyptus grandis.</title>
        <authorList>
            <person name="Myburg A.A."/>
            <person name="Grattapaglia D."/>
            <person name="Tuskan G.A."/>
            <person name="Hellsten U."/>
            <person name="Hayes R.D."/>
            <person name="Grimwood J."/>
            <person name="Jenkins J."/>
            <person name="Lindquist E."/>
            <person name="Tice H."/>
            <person name="Bauer D."/>
            <person name="Goodstein D.M."/>
            <person name="Dubchak I."/>
            <person name="Poliakov A."/>
            <person name="Mizrachi E."/>
            <person name="Kullan A.R."/>
            <person name="Hussey S.G."/>
            <person name="Pinard D."/>
            <person name="van der Merwe K."/>
            <person name="Singh P."/>
            <person name="van Jaarsveld I."/>
            <person name="Silva-Junior O.B."/>
            <person name="Togawa R.C."/>
            <person name="Pappas M.R."/>
            <person name="Faria D.A."/>
            <person name="Sansaloni C.P."/>
            <person name="Petroli C.D."/>
            <person name="Yang X."/>
            <person name="Ranjan P."/>
            <person name="Tschaplinski T.J."/>
            <person name="Ye C.Y."/>
            <person name="Li T."/>
            <person name="Sterck L."/>
            <person name="Vanneste K."/>
            <person name="Murat F."/>
            <person name="Soler M."/>
            <person name="Clemente H.S."/>
            <person name="Saidi N."/>
            <person name="Cassan-Wang H."/>
            <person name="Dunand C."/>
            <person name="Hefer C.A."/>
            <person name="Bornberg-Bauer E."/>
            <person name="Kersting A.R."/>
            <person name="Vining K."/>
            <person name="Amarasinghe V."/>
            <person name="Ranik M."/>
            <person name="Naithani S."/>
            <person name="Elser J."/>
            <person name="Boyd A.E."/>
            <person name="Liston A."/>
            <person name="Spatafora J.W."/>
            <person name="Dharmwardhana P."/>
            <person name="Raja R."/>
            <person name="Sullivan C."/>
            <person name="Romanel E."/>
            <person name="Alves-Ferreira M."/>
            <person name="Kulheim C."/>
            <person name="Foley W."/>
            <person name="Carocha V."/>
            <person name="Paiva J."/>
            <person name="Kudrna D."/>
            <person name="Brommonschenkel S.H."/>
            <person name="Pasquali G."/>
            <person name="Byrne M."/>
            <person name="Rigault P."/>
            <person name="Tibbits J."/>
            <person name="Spokevicius A."/>
            <person name="Jones R.C."/>
            <person name="Steane D.A."/>
            <person name="Vaillancourt R.E."/>
            <person name="Potts B.M."/>
            <person name="Joubert F."/>
            <person name="Barry K."/>
            <person name="Pappas G.J."/>
            <person name="Strauss S.H."/>
            <person name="Jaiswal P."/>
            <person name="Grima-Pettenati J."/>
            <person name="Salse J."/>
            <person name="Van de Peer Y."/>
            <person name="Rokhsar D.S."/>
            <person name="Schmutz J."/>
        </authorList>
    </citation>
    <scope>NUCLEOTIDE SEQUENCE [LARGE SCALE GENOMIC DNA]</scope>
    <source>
        <strain evidence="2">cv. BRASUZ1</strain>
        <tissue evidence="1">Leaf extractions</tissue>
    </source>
</reference>
<evidence type="ECO:0000313" key="1">
    <source>
        <dbReference type="EMBL" id="KAK3420195.1"/>
    </source>
</evidence>